<comment type="caution">
    <text evidence="1">The sequence shown here is derived from an EMBL/GenBank/DDBJ whole genome shotgun (WGS) entry which is preliminary data.</text>
</comment>
<gene>
    <name evidence="1" type="ORF">E2C01_060911</name>
</gene>
<dbReference type="AlphaFoldDB" id="A0A5B7HCY4"/>
<evidence type="ECO:0000313" key="1">
    <source>
        <dbReference type="EMBL" id="MPC66758.1"/>
    </source>
</evidence>
<evidence type="ECO:0000313" key="2">
    <source>
        <dbReference type="Proteomes" id="UP000324222"/>
    </source>
</evidence>
<sequence length="110" mass="12234">MSLDVLAPLWDALVNPSVACLPPPAAIPLSPGIAGDNSRGTLGKQKDQRHYFLHAGFCFSGNAAARIDFRRMTSERPFRMVRLQERFALSPRLFSKTTEMTCLVNLRLDS</sequence>
<proteinExistence type="predicted"/>
<dbReference type="Proteomes" id="UP000324222">
    <property type="component" value="Unassembled WGS sequence"/>
</dbReference>
<keyword evidence="2" id="KW-1185">Reference proteome</keyword>
<protein>
    <submittedName>
        <fullName evidence="1">Uncharacterized protein</fullName>
    </submittedName>
</protein>
<organism evidence="1 2">
    <name type="scientific">Portunus trituberculatus</name>
    <name type="common">Swimming crab</name>
    <name type="synonym">Neptunus trituberculatus</name>
    <dbReference type="NCBI Taxonomy" id="210409"/>
    <lineage>
        <taxon>Eukaryota</taxon>
        <taxon>Metazoa</taxon>
        <taxon>Ecdysozoa</taxon>
        <taxon>Arthropoda</taxon>
        <taxon>Crustacea</taxon>
        <taxon>Multicrustacea</taxon>
        <taxon>Malacostraca</taxon>
        <taxon>Eumalacostraca</taxon>
        <taxon>Eucarida</taxon>
        <taxon>Decapoda</taxon>
        <taxon>Pleocyemata</taxon>
        <taxon>Brachyura</taxon>
        <taxon>Eubrachyura</taxon>
        <taxon>Portunoidea</taxon>
        <taxon>Portunidae</taxon>
        <taxon>Portuninae</taxon>
        <taxon>Portunus</taxon>
    </lineage>
</organism>
<accession>A0A5B7HCY4</accession>
<dbReference type="EMBL" id="VSRR010025227">
    <property type="protein sequence ID" value="MPC66758.1"/>
    <property type="molecule type" value="Genomic_DNA"/>
</dbReference>
<name>A0A5B7HCY4_PORTR</name>
<reference evidence="1 2" key="1">
    <citation type="submission" date="2019-05" db="EMBL/GenBank/DDBJ databases">
        <title>Another draft genome of Portunus trituberculatus and its Hox gene families provides insights of decapod evolution.</title>
        <authorList>
            <person name="Jeong J.-H."/>
            <person name="Song I."/>
            <person name="Kim S."/>
            <person name="Choi T."/>
            <person name="Kim D."/>
            <person name="Ryu S."/>
            <person name="Kim W."/>
        </authorList>
    </citation>
    <scope>NUCLEOTIDE SEQUENCE [LARGE SCALE GENOMIC DNA]</scope>
    <source>
        <tissue evidence="1">Muscle</tissue>
    </source>
</reference>